<name>A0A1E3NY92_WICAA</name>
<gene>
    <name evidence="1" type="ORF">WICANDRAFT_64315</name>
</gene>
<organism evidence="1 2">
    <name type="scientific">Wickerhamomyces anomalus (strain ATCC 58044 / CBS 1984 / NCYC 433 / NRRL Y-366-8)</name>
    <name type="common">Yeast</name>
    <name type="synonym">Hansenula anomala</name>
    <dbReference type="NCBI Taxonomy" id="683960"/>
    <lineage>
        <taxon>Eukaryota</taxon>
        <taxon>Fungi</taxon>
        <taxon>Dikarya</taxon>
        <taxon>Ascomycota</taxon>
        <taxon>Saccharomycotina</taxon>
        <taxon>Saccharomycetes</taxon>
        <taxon>Phaffomycetales</taxon>
        <taxon>Wickerhamomycetaceae</taxon>
        <taxon>Wickerhamomyces</taxon>
    </lineage>
</organism>
<dbReference type="AlphaFoldDB" id="A0A1E3NY92"/>
<evidence type="ECO:0000313" key="1">
    <source>
        <dbReference type="EMBL" id="ODQ58171.1"/>
    </source>
</evidence>
<dbReference type="Proteomes" id="UP000094112">
    <property type="component" value="Unassembled WGS sequence"/>
</dbReference>
<sequence>MRRFQLPQSPEFEYSALSNQQKTFHQSLYKKAATMATQYYRKTINNFNGKKGVKRTLVIKLRDPTDIPTPPPEPKTKRVTKFFFKLKRNPEKKHGWELKGAYPKEVDVRDV</sequence>
<evidence type="ECO:0000313" key="2">
    <source>
        <dbReference type="Proteomes" id="UP000094112"/>
    </source>
</evidence>
<accession>A0A1E3NY92</accession>
<dbReference type="GeneID" id="30200955"/>
<reference evidence="1 2" key="1">
    <citation type="journal article" date="2016" name="Proc. Natl. Acad. Sci. U.S.A.">
        <title>Comparative genomics of biotechnologically important yeasts.</title>
        <authorList>
            <person name="Riley R."/>
            <person name="Haridas S."/>
            <person name="Wolfe K.H."/>
            <person name="Lopes M.R."/>
            <person name="Hittinger C.T."/>
            <person name="Goeker M."/>
            <person name="Salamov A.A."/>
            <person name="Wisecaver J.H."/>
            <person name="Long T.M."/>
            <person name="Calvey C.H."/>
            <person name="Aerts A.L."/>
            <person name="Barry K.W."/>
            <person name="Choi C."/>
            <person name="Clum A."/>
            <person name="Coughlan A.Y."/>
            <person name="Deshpande S."/>
            <person name="Douglass A.P."/>
            <person name="Hanson S.J."/>
            <person name="Klenk H.-P."/>
            <person name="LaButti K.M."/>
            <person name="Lapidus A."/>
            <person name="Lindquist E.A."/>
            <person name="Lipzen A.M."/>
            <person name="Meier-Kolthoff J.P."/>
            <person name="Ohm R.A."/>
            <person name="Otillar R.P."/>
            <person name="Pangilinan J.L."/>
            <person name="Peng Y."/>
            <person name="Rokas A."/>
            <person name="Rosa C.A."/>
            <person name="Scheuner C."/>
            <person name="Sibirny A.A."/>
            <person name="Slot J.C."/>
            <person name="Stielow J.B."/>
            <person name="Sun H."/>
            <person name="Kurtzman C.P."/>
            <person name="Blackwell M."/>
            <person name="Grigoriev I.V."/>
            <person name="Jeffries T.W."/>
        </authorList>
    </citation>
    <scope>NUCLEOTIDE SEQUENCE [LARGE SCALE GENOMIC DNA]</scope>
    <source>
        <strain evidence="2">ATCC 58044 / CBS 1984 / NCYC 433 / NRRL Y-366-8</strain>
    </source>
</reference>
<dbReference type="EMBL" id="KV454212">
    <property type="protein sequence ID" value="ODQ58171.1"/>
    <property type="molecule type" value="Genomic_DNA"/>
</dbReference>
<dbReference type="RefSeq" id="XP_019037378.1">
    <property type="nucleotide sequence ID" value="XM_019183709.1"/>
</dbReference>
<proteinExistence type="predicted"/>
<protein>
    <submittedName>
        <fullName evidence="1">Uncharacterized protein</fullName>
    </submittedName>
</protein>
<keyword evidence="2" id="KW-1185">Reference proteome</keyword>